<keyword evidence="5 9" id="KW-0862">Zinc</keyword>
<dbReference type="GO" id="GO:0016020">
    <property type="term" value="C:membrane"/>
    <property type="evidence" value="ECO:0007669"/>
    <property type="project" value="InterPro"/>
</dbReference>
<evidence type="ECO:0000256" key="2">
    <source>
        <dbReference type="ARBA" id="ARBA00022670"/>
    </source>
</evidence>
<evidence type="ECO:0000256" key="7">
    <source>
        <dbReference type="ARBA" id="ARBA00023157"/>
    </source>
</evidence>
<dbReference type="PANTHER" id="PTHR10942:SF0">
    <property type="entry name" value="LEISHMANOLYSIN-LIKE PEPTIDASE"/>
    <property type="match status" value="1"/>
</dbReference>
<dbReference type="Gene3D" id="2.10.55.10">
    <property type="entry name" value="Leishmanolysin domain 3"/>
    <property type="match status" value="1"/>
</dbReference>
<sequence>MVSIHEITHALAFAPELFDLFKKPNGLPYSDDEITKEIYFPNREKWVTVLTLPTVVSKAREIFGCENLEGIELEDYGGSGSAGSHWDMRILPGDYMSPQLSFESVFSAITLALFQDSGWYDVNFDYSQQILWGHKAGCEWLEDKCFRDENPKFSGFCKPSNRTGCDVYHLSESFCASKLVNNIPTNEQYFNDPDLGGSVSYADFCPYMYPFSNRKCRELSSLSYPKYYGESVGVNSRCVESTLLNKKYKFSPEIKGNCYEVINCTYTYATLRVGDQEVNCPFDGGNITIKGYNGVLICPNSDVLCSEKPCFHACSGQGKCINGKCHCNQGFEGDDCTPGCELTCKSCKGPGKFNCSSCWEGADLIDGACSCRPGTEFSYYKKICVESPKVSFSVNSEKLIVITLLYLFF</sequence>
<keyword evidence="6 9" id="KW-0482">Metalloprotease</keyword>
<evidence type="ECO:0000256" key="6">
    <source>
        <dbReference type="ARBA" id="ARBA00023049"/>
    </source>
</evidence>
<evidence type="ECO:0000256" key="1">
    <source>
        <dbReference type="ARBA" id="ARBA00005860"/>
    </source>
</evidence>
<dbReference type="GO" id="GO:0004222">
    <property type="term" value="F:metalloendopeptidase activity"/>
    <property type="evidence" value="ECO:0007669"/>
    <property type="project" value="InterPro"/>
</dbReference>
<reference evidence="11" key="1">
    <citation type="submission" date="2021-09" db="EMBL/GenBank/DDBJ databases">
        <authorList>
            <consortium name="AG Swart"/>
            <person name="Singh M."/>
            <person name="Singh A."/>
            <person name="Seah K."/>
            <person name="Emmerich C."/>
        </authorList>
    </citation>
    <scope>NUCLEOTIDE SEQUENCE</scope>
    <source>
        <strain evidence="11">ATCC30299</strain>
    </source>
</reference>
<comment type="cofactor">
    <cofactor evidence="9">
        <name>Zn(2+)</name>
        <dbReference type="ChEBI" id="CHEBI:29105"/>
    </cofactor>
    <text evidence="9">Binds 1 zinc ion per subunit.</text>
</comment>
<dbReference type="GO" id="GO:0046872">
    <property type="term" value="F:metal ion binding"/>
    <property type="evidence" value="ECO:0007669"/>
    <property type="project" value="UniProtKB-KW"/>
</dbReference>
<dbReference type="InterPro" id="IPR000742">
    <property type="entry name" value="EGF"/>
</dbReference>
<dbReference type="InterPro" id="IPR006212">
    <property type="entry name" value="Furin_repeat"/>
</dbReference>
<evidence type="ECO:0000256" key="8">
    <source>
        <dbReference type="PIRSR" id="PIRSR601577-1"/>
    </source>
</evidence>
<comment type="similarity">
    <text evidence="1">Belongs to the peptidase M8 family.</text>
</comment>
<gene>
    <name evidence="11" type="ORF">BSTOLATCC_MIC21027</name>
</gene>
<feature type="binding site" evidence="9">
    <location>
        <position position="9"/>
    </location>
    <ligand>
        <name>Zn(2+)</name>
        <dbReference type="ChEBI" id="CHEBI:29105"/>
        <note>catalytic</note>
    </ligand>
</feature>
<dbReference type="PROSITE" id="PS00022">
    <property type="entry name" value="EGF_1"/>
    <property type="match status" value="1"/>
</dbReference>
<dbReference type="SUPFAM" id="SSF55486">
    <property type="entry name" value="Metalloproteases ('zincins'), catalytic domain"/>
    <property type="match status" value="1"/>
</dbReference>
<dbReference type="PRINTS" id="PR00782">
    <property type="entry name" value="LSHMANOLYSIN"/>
</dbReference>
<dbReference type="GO" id="GO:0007155">
    <property type="term" value="P:cell adhesion"/>
    <property type="evidence" value="ECO:0007669"/>
    <property type="project" value="InterPro"/>
</dbReference>
<evidence type="ECO:0000313" key="11">
    <source>
        <dbReference type="EMBL" id="CAG9318554.1"/>
    </source>
</evidence>
<protein>
    <recommendedName>
        <fullName evidence="10">EGF-like domain-containing protein</fullName>
    </recommendedName>
</protein>
<dbReference type="InterPro" id="IPR013111">
    <property type="entry name" value="EGF_extracell"/>
</dbReference>
<comment type="caution">
    <text evidence="11">The sequence shown here is derived from an EMBL/GenBank/DDBJ whole genome shotgun (WGS) entry which is preliminary data.</text>
</comment>
<dbReference type="Pfam" id="PF01457">
    <property type="entry name" value="Peptidase_M8"/>
    <property type="match status" value="1"/>
</dbReference>
<dbReference type="GO" id="GO:0005737">
    <property type="term" value="C:cytoplasm"/>
    <property type="evidence" value="ECO:0007669"/>
    <property type="project" value="TreeGrafter"/>
</dbReference>
<dbReference type="FunFam" id="3.90.132.10:FF:000001">
    <property type="entry name" value="leishmanolysin-like peptidase isoform X2"/>
    <property type="match status" value="1"/>
</dbReference>
<evidence type="ECO:0000259" key="10">
    <source>
        <dbReference type="PROSITE" id="PS00022"/>
    </source>
</evidence>
<dbReference type="Gene3D" id="3.90.132.10">
    <property type="entry name" value="Leishmanolysin , domain 2"/>
    <property type="match status" value="1"/>
</dbReference>
<dbReference type="GO" id="GO:0006508">
    <property type="term" value="P:proteolysis"/>
    <property type="evidence" value="ECO:0007669"/>
    <property type="project" value="UniProtKB-KW"/>
</dbReference>
<proteinExistence type="inferred from homology"/>
<feature type="binding site" evidence="9">
    <location>
        <position position="5"/>
    </location>
    <ligand>
        <name>Zn(2+)</name>
        <dbReference type="ChEBI" id="CHEBI:29105"/>
        <note>catalytic</note>
    </ligand>
</feature>
<dbReference type="CDD" id="cd00064">
    <property type="entry name" value="FU"/>
    <property type="match status" value="1"/>
</dbReference>
<evidence type="ECO:0000256" key="4">
    <source>
        <dbReference type="ARBA" id="ARBA00022801"/>
    </source>
</evidence>
<keyword evidence="7" id="KW-1015">Disulfide bond</keyword>
<keyword evidence="12" id="KW-1185">Reference proteome</keyword>
<name>A0AAU9IZV0_9CILI</name>
<feature type="binding site" evidence="9">
    <location>
        <position position="85"/>
    </location>
    <ligand>
        <name>Zn(2+)</name>
        <dbReference type="ChEBI" id="CHEBI:29105"/>
        <note>catalytic</note>
    </ligand>
</feature>
<dbReference type="PANTHER" id="PTHR10942">
    <property type="entry name" value="LEISHMANOLYSIN-LIKE PEPTIDASE"/>
    <property type="match status" value="1"/>
</dbReference>
<organism evidence="11 12">
    <name type="scientific">Blepharisma stoltei</name>
    <dbReference type="NCBI Taxonomy" id="1481888"/>
    <lineage>
        <taxon>Eukaryota</taxon>
        <taxon>Sar</taxon>
        <taxon>Alveolata</taxon>
        <taxon>Ciliophora</taxon>
        <taxon>Postciliodesmatophora</taxon>
        <taxon>Heterotrichea</taxon>
        <taxon>Heterotrichida</taxon>
        <taxon>Blepharismidae</taxon>
        <taxon>Blepharisma</taxon>
    </lineage>
</organism>
<evidence type="ECO:0000256" key="5">
    <source>
        <dbReference type="ARBA" id="ARBA00022833"/>
    </source>
</evidence>
<evidence type="ECO:0000313" key="12">
    <source>
        <dbReference type="Proteomes" id="UP001162131"/>
    </source>
</evidence>
<keyword evidence="2" id="KW-0645">Protease</keyword>
<dbReference type="Gene3D" id="2.10.25.10">
    <property type="entry name" value="Laminin"/>
    <property type="match status" value="1"/>
</dbReference>
<feature type="active site" evidence="8">
    <location>
        <position position="6"/>
    </location>
</feature>
<evidence type="ECO:0000256" key="3">
    <source>
        <dbReference type="ARBA" id="ARBA00022723"/>
    </source>
</evidence>
<evidence type="ECO:0000256" key="9">
    <source>
        <dbReference type="PIRSR" id="PIRSR601577-2"/>
    </source>
</evidence>
<feature type="domain" description="EGF-like" evidence="10">
    <location>
        <begin position="325"/>
        <end position="336"/>
    </location>
</feature>
<dbReference type="AlphaFoldDB" id="A0AAU9IZV0"/>
<dbReference type="Proteomes" id="UP001162131">
    <property type="component" value="Unassembled WGS sequence"/>
</dbReference>
<dbReference type="Pfam" id="PF07974">
    <property type="entry name" value="EGF_2"/>
    <property type="match status" value="1"/>
</dbReference>
<dbReference type="EMBL" id="CAJZBQ010000020">
    <property type="protein sequence ID" value="CAG9318554.1"/>
    <property type="molecule type" value="Genomic_DNA"/>
</dbReference>
<keyword evidence="3 9" id="KW-0479">Metal-binding</keyword>
<accession>A0AAU9IZV0</accession>
<keyword evidence="4" id="KW-0378">Hydrolase</keyword>
<dbReference type="InterPro" id="IPR001577">
    <property type="entry name" value="Peptidase_M8"/>
</dbReference>